<evidence type="ECO:0000256" key="5">
    <source>
        <dbReference type="ARBA" id="ARBA00022618"/>
    </source>
</evidence>
<keyword evidence="10" id="KW-0131">Cell cycle</keyword>
<dbReference type="GO" id="GO:0007059">
    <property type="term" value="P:chromosome segregation"/>
    <property type="evidence" value="ECO:0007669"/>
    <property type="project" value="UniProtKB-KW"/>
</dbReference>
<evidence type="ECO:0000259" key="12">
    <source>
        <dbReference type="PROSITE" id="PS51898"/>
    </source>
</evidence>
<dbReference type="AlphaFoldDB" id="A0A3P7S3S4"/>
<dbReference type="InterPro" id="IPR050090">
    <property type="entry name" value="Tyrosine_recombinase_XerCD"/>
</dbReference>
<feature type="domain" description="Tyr recombinase" evidence="12">
    <location>
        <begin position="149"/>
        <end position="313"/>
    </location>
</feature>
<dbReference type="PROSITE" id="PS51898">
    <property type="entry name" value="TYR_RECOMBINASE"/>
    <property type="match status" value="1"/>
</dbReference>
<dbReference type="Gene3D" id="1.10.443.10">
    <property type="entry name" value="Intergrase catalytic core"/>
    <property type="match status" value="1"/>
</dbReference>
<dbReference type="GO" id="GO:0005737">
    <property type="term" value="C:cytoplasm"/>
    <property type="evidence" value="ECO:0007669"/>
    <property type="project" value="UniProtKB-SubCell"/>
</dbReference>
<evidence type="ECO:0000313" key="14">
    <source>
        <dbReference type="EMBL" id="VDN49272.1"/>
    </source>
</evidence>
<dbReference type="Pfam" id="PF00589">
    <property type="entry name" value="Phage_integrase"/>
    <property type="match status" value="1"/>
</dbReference>
<dbReference type="Pfam" id="PF13495">
    <property type="entry name" value="Phage_int_SAM_4"/>
    <property type="match status" value="1"/>
</dbReference>
<evidence type="ECO:0000256" key="6">
    <source>
        <dbReference type="ARBA" id="ARBA00022829"/>
    </source>
</evidence>
<keyword evidence="7" id="KW-0229">DNA integration</keyword>
<dbReference type="SUPFAM" id="SSF56349">
    <property type="entry name" value="DNA breaking-rejoining enzymes"/>
    <property type="match status" value="1"/>
</dbReference>
<keyword evidence="8 11" id="KW-0238">DNA-binding</keyword>
<dbReference type="InterPro" id="IPR013762">
    <property type="entry name" value="Integrase-like_cat_sf"/>
</dbReference>
<dbReference type="OrthoDB" id="9801717at2"/>
<keyword evidence="5" id="KW-0132">Cell division</keyword>
<evidence type="ECO:0000256" key="10">
    <source>
        <dbReference type="ARBA" id="ARBA00023306"/>
    </source>
</evidence>
<dbReference type="InterPro" id="IPR004107">
    <property type="entry name" value="Integrase_SAM-like_N"/>
</dbReference>
<organism evidence="14 15">
    <name type="scientific">Petrocella atlantisensis</name>
    <dbReference type="NCBI Taxonomy" id="2173034"/>
    <lineage>
        <taxon>Bacteria</taxon>
        <taxon>Bacillati</taxon>
        <taxon>Bacillota</taxon>
        <taxon>Clostridia</taxon>
        <taxon>Lachnospirales</taxon>
        <taxon>Vallitaleaceae</taxon>
        <taxon>Petrocella</taxon>
    </lineage>
</organism>
<dbReference type="Proteomes" id="UP000279029">
    <property type="component" value="Chromosome"/>
</dbReference>
<evidence type="ECO:0000256" key="3">
    <source>
        <dbReference type="ARBA" id="ARBA00008857"/>
    </source>
</evidence>
<proteinExistence type="inferred from homology"/>
<comment type="subcellular location">
    <subcellularLocation>
        <location evidence="2">Cytoplasm</location>
    </subcellularLocation>
</comment>
<dbReference type="InterPro" id="IPR002104">
    <property type="entry name" value="Integrase_catalytic"/>
</dbReference>
<dbReference type="PANTHER" id="PTHR30349">
    <property type="entry name" value="PHAGE INTEGRASE-RELATED"/>
    <property type="match status" value="1"/>
</dbReference>
<dbReference type="GO" id="GO:0051301">
    <property type="term" value="P:cell division"/>
    <property type="evidence" value="ECO:0007669"/>
    <property type="project" value="UniProtKB-KW"/>
</dbReference>
<feature type="domain" description="Core-binding (CB)" evidence="13">
    <location>
        <begin position="45"/>
        <end position="128"/>
    </location>
</feature>
<keyword evidence="15" id="KW-1185">Reference proteome</keyword>
<evidence type="ECO:0000256" key="9">
    <source>
        <dbReference type="ARBA" id="ARBA00023172"/>
    </source>
</evidence>
<gene>
    <name evidence="14" type="ORF">PATL70BA_3345</name>
</gene>
<dbReference type="KEGG" id="cbar:PATL70BA_3345"/>
<accession>A0A3P7S3S4</accession>
<dbReference type="InterPro" id="IPR044068">
    <property type="entry name" value="CB"/>
</dbReference>
<evidence type="ECO:0000256" key="2">
    <source>
        <dbReference type="ARBA" id="ARBA00004496"/>
    </source>
</evidence>
<evidence type="ECO:0000256" key="8">
    <source>
        <dbReference type="ARBA" id="ARBA00023125"/>
    </source>
</evidence>
<dbReference type="PROSITE" id="PS51900">
    <property type="entry name" value="CB"/>
    <property type="match status" value="1"/>
</dbReference>
<dbReference type="InterPro" id="IPR011010">
    <property type="entry name" value="DNA_brk_join_enz"/>
</dbReference>
<evidence type="ECO:0000259" key="13">
    <source>
        <dbReference type="PROSITE" id="PS51900"/>
    </source>
</evidence>
<evidence type="ECO:0000256" key="4">
    <source>
        <dbReference type="ARBA" id="ARBA00022490"/>
    </source>
</evidence>
<keyword evidence="4" id="KW-0963">Cytoplasm</keyword>
<keyword evidence="6" id="KW-0159">Chromosome partition</keyword>
<dbReference type="EMBL" id="LR130778">
    <property type="protein sequence ID" value="VDN49272.1"/>
    <property type="molecule type" value="Genomic_DNA"/>
</dbReference>
<evidence type="ECO:0000313" key="15">
    <source>
        <dbReference type="Proteomes" id="UP000279029"/>
    </source>
</evidence>
<keyword evidence="9" id="KW-0233">DNA recombination</keyword>
<evidence type="ECO:0000256" key="1">
    <source>
        <dbReference type="ARBA" id="ARBA00003283"/>
    </source>
</evidence>
<protein>
    <submittedName>
        <fullName evidence="14">Putative Tyrosine recombinase XerD</fullName>
    </submittedName>
</protein>
<sequence>MLSVTKIILERLDEDGIITDYVLASNIIDSILADYHIHPLHNFPITATDLPEYIHTYLKVRHFEGLSKSTLRVYFYMLQELTFYINKPAKNITLNDLRQFLHYKSQNNSLSSISGIISCIKSFWDWLAMENLIDYNPAAHLHYPKCTHNTREGLSVIEIELCREACKTDRERAVFEFLLASGCRIGEIIDLLYSEVVTGEFHVLGKGSKVRYCYLNKKCLMYLERYHSRRKGESPYLFTQLRPPYQKVSIRALQDEIASIGKRCNIHLYPHRLRHTFASAALENGASLTTVQKILGHTKISTTQVYYGKQVIM</sequence>
<dbReference type="GO" id="GO:0003677">
    <property type="term" value="F:DNA binding"/>
    <property type="evidence" value="ECO:0007669"/>
    <property type="project" value="UniProtKB-UniRule"/>
</dbReference>
<dbReference type="RefSeq" id="WP_125138267.1">
    <property type="nucleotide sequence ID" value="NZ_LR130778.1"/>
</dbReference>
<dbReference type="PANTHER" id="PTHR30349:SF77">
    <property type="entry name" value="TYROSINE RECOMBINASE XERC"/>
    <property type="match status" value="1"/>
</dbReference>
<dbReference type="GO" id="GO:0006310">
    <property type="term" value="P:DNA recombination"/>
    <property type="evidence" value="ECO:0007669"/>
    <property type="project" value="UniProtKB-KW"/>
</dbReference>
<name>A0A3P7S3S4_9FIRM</name>
<evidence type="ECO:0000256" key="7">
    <source>
        <dbReference type="ARBA" id="ARBA00022908"/>
    </source>
</evidence>
<reference evidence="14 15" key="1">
    <citation type="submission" date="2018-09" db="EMBL/GenBank/DDBJ databases">
        <authorList>
            <person name="Postec A."/>
        </authorList>
    </citation>
    <scope>NUCLEOTIDE SEQUENCE [LARGE SCALE GENOMIC DNA]</scope>
    <source>
        <strain evidence="14">70B-A</strain>
    </source>
</reference>
<evidence type="ECO:0000256" key="11">
    <source>
        <dbReference type="PROSITE-ProRule" id="PRU01248"/>
    </source>
</evidence>
<comment type="similarity">
    <text evidence="3">Belongs to the 'phage' integrase family.</text>
</comment>
<dbReference type="GO" id="GO:0015074">
    <property type="term" value="P:DNA integration"/>
    <property type="evidence" value="ECO:0007669"/>
    <property type="project" value="UniProtKB-KW"/>
</dbReference>
<dbReference type="InterPro" id="IPR010998">
    <property type="entry name" value="Integrase_recombinase_N"/>
</dbReference>
<comment type="function">
    <text evidence="1">Site-specific tyrosine recombinase, which acts by catalyzing the cutting and rejoining of the recombining DNA molecules.</text>
</comment>
<dbReference type="Gene3D" id="1.10.150.130">
    <property type="match status" value="1"/>
</dbReference>